<dbReference type="Gene3D" id="1.50.10.20">
    <property type="match status" value="1"/>
</dbReference>
<dbReference type="EMBL" id="LT629688">
    <property type="protein sequence ID" value="SDD29609.1"/>
    <property type="molecule type" value="Genomic_DNA"/>
</dbReference>
<dbReference type="SUPFAM" id="SSF48208">
    <property type="entry name" value="Six-hairpin glycosidases"/>
    <property type="match status" value="1"/>
</dbReference>
<protein>
    <submittedName>
        <fullName evidence="3">Predicted alpha-1,6-mannanase, GH76 family</fullName>
    </submittedName>
</protein>
<gene>
    <name evidence="3" type="ORF">SAMN04489747_0644</name>
</gene>
<proteinExistence type="predicted"/>
<reference evidence="3 4" key="1">
    <citation type="submission" date="2016-10" db="EMBL/GenBank/DDBJ databases">
        <authorList>
            <person name="de Groot N.N."/>
        </authorList>
    </citation>
    <scope>NUCLEOTIDE SEQUENCE [LARGE SCALE GENOMIC DNA]</scope>
    <source>
        <strain evidence="3 4">MON 2.2</strain>
    </source>
</reference>
<keyword evidence="1" id="KW-0732">Signal</keyword>
<organism evidence="3 4">
    <name type="scientific">Auraticoccus monumenti</name>
    <dbReference type="NCBI Taxonomy" id="675864"/>
    <lineage>
        <taxon>Bacteria</taxon>
        <taxon>Bacillati</taxon>
        <taxon>Actinomycetota</taxon>
        <taxon>Actinomycetes</taxon>
        <taxon>Propionibacteriales</taxon>
        <taxon>Propionibacteriaceae</taxon>
        <taxon>Auraticoccus</taxon>
    </lineage>
</organism>
<dbReference type="Gene3D" id="2.60.120.260">
    <property type="entry name" value="Galactose-binding domain-like"/>
    <property type="match status" value="1"/>
</dbReference>
<feature type="signal peptide" evidence="1">
    <location>
        <begin position="1"/>
        <end position="34"/>
    </location>
</feature>
<dbReference type="Pfam" id="PF03422">
    <property type="entry name" value="CBM_6"/>
    <property type="match status" value="1"/>
</dbReference>
<dbReference type="PANTHER" id="PTHR47791:SF3">
    <property type="entry name" value="MEIOTICALLY UP-REGULATED GENE 191 PROTEIN"/>
    <property type="match status" value="1"/>
</dbReference>
<evidence type="ECO:0000313" key="4">
    <source>
        <dbReference type="Proteomes" id="UP000198546"/>
    </source>
</evidence>
<feature type="domain" description="CBM6" evidence="2">
    <location>
        <begin position="381"/>
        <end position="507"/>
    </location>
</feature>
<dbReference type="SUPFAM" id="SSF49785">
    <property type="entry name" value="Galactose-binding domain-like"/>
    <property type="match status" value="1"/>
</dbReference>
<dbReference type="InterPro" id="IPR053169">
    <property type="entry name" value="MUG_Protein"/>
</dbReference>
<dbReference type="GO" id="GO:0030246">
    <property type="term" value="F:carbohydrate binding"/>
    <property type="evidence" value="ECO:0007669"/>
    <property type="project" value="InterPro"/>
</dbReference>
<dbReference type="InterPro" id="IPR005084">
    <property type="entry name" value="CBM6"/>
</dbReference>
<dbReference type="InterPro" id="IPR008979">
    <property type="entry name" value="Galactose-bd-like_sf"/>
</dbReference>
<sequence length="509" mass="56654">MRSTTIRPWSRALLATSLLLSLVAALLAPAPAAATTKTTAAEAMDAYVDAFWDPEEKYFFTYSDHRGRGGVGPEGGTYSDFWWEARLWEVVMDAWETTGDPRYRAMIDDVYDGFTAHHPDFEVDFNDDLNWWAMGAARAYGITGDQRYLDTSVELFDRIWADWDDTYGGGIWWRHSVQNQKNVATNAPAAVTAVLLARHTGDQEYLGRAEQLFDWVDERLVEDDGTVHDHWEGTDTLVKWGFSYNYGTYVSAATKLYEETGEQEYLDKALRSADWATTKLTNGGTFRGEGIGDGGGFKSLLIRALVDLVQDHGQDQYLQQLQDNANQAWNHRRTSDDLMGHDWSAPTSSGALQSLAASSGLTAVLLVPPDGRPSGTLAESGVYEAENGQVINIDSEANGTGWTGRGYLAGWNRDGQQVTLHVNVERAGAHTLRFRYAGDDGTATRMVMLNSRVVDEALEFEGTGGWGNYAYRDLKVRLSRGHNSVQIRFDEASDNQAYMNLDRVEIVRG</sequence>
<dbReference type="InterPro" id="IPR008928">
    <property type="entry name" value="6-hairpin_glycosidase_sf"/>
</dbReference>
<evidence type="ECO:0000256" key="1">
    <source>
        <dbReference type="SAM" id="SignalP"/>
    </source>
</evidence>
<evidence type="ECO:0000313" key="3">
    <source>
        <dbReference type="EMBL" id="SDD29609.1"/>
    </source>
</evidence>
<dbReference type="PANTHER" id="PTHR47791">
    <property type="entry name" value="MEIOTICALLY UP-REGULATED GENE 191 PROTEIN"/>
    <property type="match status" value="1"/>
</dbReference>
<dbReference type="InterPro" id="IPR005198">
    <property type="entry name" value="Glyco_hydro_76"/>
</dbReference>
<name>A0A1G6TKQ5_9ACTN</name>
<dbReference type="GO" id="GO:0005975">
    <property type="term" value="P:carbohydrate metabolic process"/>
    <property type="evidence" value="ECO:0007669"/>
    <property type="project" value="InterPro"/>
</dbReference>
<dbReference type="AlphaFoldDB" id="A0A1G6TKQ5"/>
<keyword evidence="4" id="KW-1185">Reference proteome</keyword>
<feature type="chain" id="PRO_5009240290" evidence="1">
    <location>
        <begin position="35"/>
        <end position="509"/>
    </location>
</feature>
<evidence type="ECO:0000259" key="2">
    <source>
        <dbReference type="PROSITE" id="PS51175"/>
    </source>
</evidence>
<accession>A0A1G6TKQ5</accession>
<dbReference type="Pfam" id="PF03663">
    <property type="entry name" value="Glyco_hydro_76"/>
    <property type="match status" value="1"/>
</dbReference>
<dbReference type="Proteomes" id="UP000198546">
    <property type="component" value="Chromosome i"/>
</dbReference>
<dbReference type="OrthoDB" id="2505409at2"/>
<dbReference type="RefSeq" id="WP_090590576.1">
    <property type="nucleotide sequence ID" value="NZ_LT629688.1"/>
</dbReference>
<dbReference type="PROSITE" id="PS51175">
    <property type="entry name" value="CBM6"/>
    <property type="match status" value="1"/>
</dbReference>
<dbReference type="STRING" id="675864.SAMN04489747_0644"/>